<dbReference type="InterPro" id="IPR003593">
    <property type="entry name" value="AAA+_ATPase"/>
</dbReference>
<accession>A0A5S3P888</accession>
<organism evidence="5 6">
    <name type="scientific">Sulfitobacter sabulilitoris</name>
    <dbReference type="NCBI Taxonomy" id="2562655"/>
    <lineage>
        <taxon>Bacteria</taxon>
        <taxon>Pseudomonadati</taxon>
        <taxon>Pseudomonadota</taxon>
        <taxon>Alphaproteobacteria</taxon>
        <taxon>Rhodobacterales</taxon>
        <taxon>Roseobacteraceae</taxon>
        <taxon>Sulfitobacter</taxon>
    </lineage>
</organism>
<dbReference type="InterPro" id="IPR051120">
    <property type="entry name" value="ABC_AA/LPS_Transport"/>
</dbReference>
<name>A0A5S3P888_9RHOB</name>
<keyword evidence="1" id="KW-0813">Transport</keyword>
<dbReference type="PROSITE" id="PS50893">
    <property type="entry name" value="ABC_TRANSPORTER_2"/>
    <property type="match status" value="1"/>
</dbReference>
<dbReference type="Proteomes" id="UP000309550">
    <property type="component" value="Unassembled WGS sequence"/>
</dbReference>
<keyword evidence="3 5" id="KW-0067">ATP-binding</keyword>
<dbReference type="GO" id="GO:0005886">
    <property type="term" value="C:plasma membrane"/>
    <property type="evidence" value="ECO:0007669"/>
    <property type="project" value="TreeGrafter"/>
</dbReference>
<dbReference type="RefSeq" id="WP_138663664.1">
    <property type="nucleotide sequence ID" value="NZ_VANS01000007.1"/>
</dbReference>
<dbReference type="GO" id="GO:0005524">
    <property type="term" value="F:ATP binding"/>
    <property type="evidence" value="ECO:0007669"/>
    <property type="project" value="UniProtKB-KW"/>
</dbReference>
<dbReference type="SMART" id="SM00382">
    <property type="entry name" value="AAA"/>
    <property type="match status" value="1"/>
</dbReference>
<keyword evidence="2" id="KW-0547">Nucleotide-binding</keyword>
<dbReference type="GO" id="GO:0015192">
    <property type="term" value="F:L-phenylalanine transmembrane transporter activity"/>
    <property type="evidence" value="ECO:0007669"/>
    <property type="project" value="TreeGrafter"/>
</dbReference>
<dbReference type="OrthoDB" id="9806149at2"/>
<dbReference type="GO" id="GO:0005304">
    <property type="term" value="F:L-valine transmembrane transporter activity"/>
    <property type="evidence" value="ECO:0007669"/>
    <property type="project" value="TreeGrafter"/>
</dbReference>
<sequence>MSQSVLDVRDVQKSFGAVTAAQDISVSVPEGAVYSLIGTNGAGKTTFVNMVTGYIKPDSGSITFGGRNITGLAPRQITRLGIHRSFQIAQLCNELTVEENMLVAGAIHASGRPSFLRSAHDARARERAVATLERFRIAEHRHRLIPELSGGVKKLLDIAMAMAGDTKVMLLDEPTSGVAADEKFPIMDLVIEALRAEGVTVIFVEHDMDIVTRYSERVLAFYDGRIIADDAPDEVLSDADVRRYVTGAPA</sequence>
<dbReference type="Gene3D" id="3.40.50.300">
    <property type="entry name" value="P-loop containing nucleotide triphosphate hydrolases"/>
    <property type="match status" value="1"/>
</dbReference>
<dbReference type="PANTHER" id="PTHR45772">
    <property type="entry name" value="CONSERVED COMPONENT OF ABC TRANSPORTER FOR NATURAL AMINO ACIDS-RELATED"/>
    <property type="match status" value="1"/>
</dbReference>
<dbReference type="PANTHER" id="PTHR45772:SF7">
    <property type="entry name" value="AMINO ACID ABC TRANSPORTER ATP-BINDING PROTEIN"/>
    <property type="match status" value="1"/>
</dbReference>
<dbReference type="GO" id="GO:0015188">
    <property type="term" value="F:L-isoleucine transmembrane transporter activity"/>
    <property type="evidence" value="ECO:0007669"/>
    <property type="project" value="TreeGrafter"/>
</dbReference>
<dbReference type="InterPro" id="IPR027417">
    <property type="entry name" value="P-loop_NTPase"/>
</dbReference>
<dbReference type="CDD" id="cd03219">
    <property type="entry name" value="ABC_Mj1267_LivG_branched"/>
    <property type="match status" value="1"/>
</dbReference>
<dbReference type="SUPFAM" id="SSF52540">
    <property type="entry name" value="P-loop containing nucleoside triphosphate hydrolases"/>
    <property type="match status" value="1"/>
</dbReference>
<evidence type="ECO:0000256" key="3">
    <source>
        <dbReference type="ARBA" id="ARBA00022840"/>
    </source>
</evidence>
<dbReference type="EMBL" id="VANS01000007">
    <property type="protein sequence ID" value="TMM49582.1"/>
    <property type="molecule type" value="Genomic_DNA"/>
</dbReference>
<evidence type="ECO:0000313" key="6">
    <source>
        <dbReference type="Proteomes" id="UP000309550"/>
    </source>
</evidence>
<protein>
    <submittedName>
        <fullName evidence="5">ABC transporter ATP-binding protein</fullName>
    </submittedName>
</protein>
<reference evidence="5 6" key="1">
    <citation type="submission" date="2019-05" db="EMBL/GenBank/DDBJ databases">
        <title>Sulfitobacter sabulilitoris sp. nov., isolated from a marine sand.</title>
        <authorList>
            <person name="Yoon J.-H."/>
        </authorList>
    </citation>
    <scope>NUCLEOTIDE SEQUENCE [LARGE SCALE GENOMIC DNA]</scope>
    <source>
        <strain evidence="5 6">HSMS-29</strain>
    </source>
</reference>
<evidence type="ECO:0000256" key="1">
    <source>
        <dbReference type="ARBA" id="ARBA00022448"/>
    </source>
</evidence>
<evidence type="ECO:0000259" key="4">
    <source>
        <dbReference type="PROSITE" id="PS50893"/>
    </source>
</evidence>
<comment type="caution">
    <text evidence="5">The sequence shown here is derived from an EMBL/GenBank/DDBJ whole genome shotgun (WGS) entry which is preliminary data.</text>
</comment>
<dbReference type="GO" id="GO:0042941">
    <property type="term" value="P:D-alanine transmembrane transport"/>
    <property type="evidence" value="ECO:0007669"/>
    <property type="project" value="TreeGrafter"/>
</dbReference>
<proteinExistence type="predicted"/>
<dbReference type="GO" id="GO:1903806">
    <property type="term" value="P:L-isoleucine import across plasma membrane"/>
    <property type="evidence" value="ECO:0007669"/>
    <property type="project" value="TreeGrafter"/>
</dbReference>
<keyword evidence="6" id="KW-1185">Reference proteome</keyword>
<dbReference type="InterPro" id="IPR003439">
    <property type="entry name" value="ABC_transporter-like_ATP-bd"/>
</dbReference>
<dbReference type="Pfam" id="PF00005">
    <property type="entry name" value="ABC_tran"/>
    <property type="match status" value="1"/>
</dbReference>
<evidence type="ECO:0000313" key="5">
    <source>
        <dbReference type="EMBL" id="TMM49582.1"/>
    </source>
</evidence>
<gene>
    <name evidence="5" type="ORF">FDT80_17705</name>
</gene>
<dbReference type="GO" id="GO:0016887">
    <property type="term" value="F:ATP hydrolysis activity"/>
    <property type="evidence" value="ECO:0007669"/>
    <property type="project" value="InterPro"/>
</dbReference>
<dbReference type="AlphaFoldDB" id="A0A5S3P888"/>
<evidence type="ECO:0000256" key="2">
    <source>
        <dbReference type="ARBA" id="ARBA00022741"/>
    </source>
</evidence>
<dbReference type="GO" id="GO:0015808">
    <property type="term" value="P:L-alanine transport"/>
    <property type="evidence" value="ECO:0007669"/>
    <property type="project" value="TreeGrafter"/>
</dbReference>
<feature type="domain" description="ABC transporter" evidence="4">
    <location>
        <begin position="6"/>
        <end position="248"/>
    </location>
</feature>
<dbReference type="GO" id="GO:1903805">
    <property type="term" value="P:L-valine import across plasma membrane"/>
    <property type="evidence" value="ECO:0007669"/>
    <property type="project" value="TreeGrafter"/>
</dbReference>